<reference evidence="2 3" key="1">
    <citation type="journal article" date="2013" name="Mar. Genomics">
        <title>Expression of sulfatases in Rhodopirellula baltica and the diversity of sulfatases in the genus Rhodopirellula.</title>
        <authorList>
            <person name="Wegner C.E."/>
            <person name="Richter-Heitmann T."/>
            <person name="Klindworth A."/>
            <person name="Klockow C."/>
            <person name="Richter M."/>
            <person name="Achstetter T."/>
            <person name="Glockner F.O."/>
            <person name="Harder J."/>
        </authorList>
    </citation>
    <scope>NUCLEOTIDE SEQUENCE [LARGE SCALE GENOMIC DNA]</scope>
    <source>
        <strain evidence="2 3">SWK14</strain>
    </source>
</reference>
<proteinExistence type="predicted"/>
<dbReference type="PATRIC" id="fig|993516.3.peg.3385"/>
<feature type="region of interest" description="Disordered" evidence="1">
    <location>
        <begin position="79"/>
        <end position="103"/>
    </location>
</feature>
<protein>
    <submittedName>
        <fullName evidence="2">Uncharacterized protein</fullName>
    </submittedName>
</protein>
<gene>
    <name evidence="2" type="ORF">RBSWK_03177</name>
</gene>
<evidence type="ECO:0000313" key="3">
    <source>
        <dbReference type="Proteomes" id="UP000010959"/>
    </source>
</evidence>
<dbReference type="AlphaFoldDB" id="L7CGA1"/>
<evidence type="ECO:0000256" key="1">
    <source>
        <dbReference type="SAM" id="MobiDB-lite"/>
    </source>
</evidence>
<dbReference type="Proteomes" id="UP000010959">
    <property type="component" value="Unassembled WGS sequence"/>
</dbReference>
<comment type="caution">
    <text evidence="2">The sequence shown here is derived from an EMBL/GenBank/DDBJ whole genome shotgun (WGS) entry which is preliminary data.</text>
</comment>
<name>L7CGA1_RHOBT</name>
<sequence length="103" mass="11364">MGQQEQLNQNLALSRKLGREAAKALSAATTPEQVADANDVFSRAKSFERAAQSIAQQIGTNKALERSDKVLLDLSRQRANAQRKYSHSPRLEKQNVGCGRVKN</sequence>
<evidence type="ECO:0000313" key="2">
    <source>
        <dbReference type="EMBL" id="ELP32885.1"/>
    </source>
</evidence>
<dbReference type="EMBL" id="AMWG01000085">
    <property type="protein sequence ID" value="ELP32885.1"/>
    <property type="molecule type" value="Genomic_DNA"/>
</dbReference>
<accession>L7CGA1</accession>
<organism evidence="2 3">
    <name type="scientific">Rhodopirellula baltica SWK14</name>
    <dbReference type="NCBI Taxonomy" id="993516"/>
    <lineage>
        <taxon>Bacteria</taxon>
        <taxon>Pseudomonadati</taxon>
        <taxon>Planctomycetota</taxon>
        <taxon>Planctomycetia</taxon>
        <taxon>Pirellulales</taxon>
        <taxon>Pirellulaceae</taxon>
        <taxon>Rhodopirellula</taxon>
    </lineage>
</organism>